<keyword evidence="5" id="KW-0539">Nucleus</keyword>
<evidence type="ECO:0008006" key="9">
    <source>
        <dbReference type="Google" id="ProtNLM"/>
    </source>
</evidence>
<evidence type="ECO:0000313" key="8">
    <source>
        <dbReference type="Proteomes" id="UP001430953"/>
    </source>
</evidence>
<dbReference type="InterPro" id="IPR008547">
    <property type="entry name" value="DUF829_TMEM53"/>
</dbReference>
<evidence type="ECO:0000256" key="4">
    <source>
        <dbReference type="ARBA" id="ARBA00023136"/>
    </source>
</evidence>
<dbReference type="PANTHER" id="PTHR12265">
    <property type="entry name" value="TRANSMEMBRANE PROTEIN 53"/>
    <property type="match status" value="1"/>
</dbReference>
<dbReference type="InterPro" id="IPR029058">
    <property type="entry name" value="AB_hydrolase_fold"/>
</dbReference>
<keyword evidence="4" id="KW-0472">Membrane</keyword>
<name>A0AAW2FVH2_9HYME</name>
<dbReference type="PANTHER" id="PTHR12265:SF30">
    <property type="entry name" value="TRANSMEMBRANE PROTEIN 53"/>
    <property type="match status" value="1"/>
</dbReference>
<evidence type="ECO:0000256" key="5">
    <source>
        <dbReference type="ARBA" id="ARBA00023242"/>
    </source>
</evidence>
<sequence>MHTRVLVGYMRNRLDLASVTPLDIDFPAHSRVSNDASPSLSRVEVTIPVRLVHAWLRRLTPEAAHSLPLSCLSVPLSPHLCLSLSLSLSFSIYHPFIVLVKQEARQSGKMTDQEDLDYYIMFPSFPPSPKDPTLTTAEQDQREEFVFVYEEDKRPVVILLGWAGCQDRYLAKYSSIYEEKSCITLRYTAPVECLFWRRDKMPHIGKRLLQVITDKRLDEHPIFFHVFSNGGAFLYQHVSLAMQRANTPFKVKGVIFDSAPGERRLTVLFKAISAIIGGHPLTNLPMSFVITFFLSVLWFFEVIAQAFSRAPIQTNPIALAEEAYSWPQLFLYSNSDTLIPASDVEKFASRRAERGVRVQLVLFTNSPHVKHYTTYREVYVNTVCSFVHECLLSASPSRSLMSTLDRDDDHGSQSYDVPPGLTKRVVLPHEASKQQN</sequence>
<dbReference type="EMBL" id="JADYXP020000007">
    <property type="protein sequence ID" value="KAL0119994.1"/>
    <property type="molecule type" value="Genomic_DNA"/>
</dbReference>
<gene>
    <name evidence="7" type="ORF">PUN28_007985</name>
</gene>
<evidence type="ECO:0000256" key="6">
    <source>
        <dbReference type="ARBA" id="ARBA00034303"/>
    </source>
</evidence>
<evidence type="ECO:0000313" key="7">
    <source>
        <dbReference type="EMBL" id="KAL0119994.1"/>
    </source>
</evidence>
<reference evidence="7 8" key="1">
    <citation type="submission" date="2023-03" db="EMBL/GenBank/DDBJ databases">
        <title>High recombination rates correlate with genetic variation in Cardiocondyla obscurior ants.</title>
        <authorList>
            <person name="Errbii M."/>
        </authorList>
    </citation>
    <scope>NUCLEOTIDE SEQUENCE [LARGE SCALE GENOMIC DNA]</scope>
    <source>
        <strain evidence="7">Alpha-2009</strain>
        <tissue evidence="7">Whole body</tissue>
    </source>
</reference>
<evidence type="ECO:0000256" key="2">
    <source>
        <dbReference type="ARBA" id="ARBA00022692"/>
    </source>
</evidence>
<protein>
    <recommendedName>
        <fullName evidence="9">Transmembrane protein 53</fullName>
    </recommendedName>
</protein>
<dbReference type="Pfam" id="PF05705">
    <property type="entry name" value="DUF829"/>
    <property type="match status" value="1"/>
</dbReference>
<comment type="caution">
    <text evidence="7">The sequence shown here is derived from an EMBL/GenBank/DDBJ whole genome shotgun (WGS) entry which is preliminary data.</text>
</comment>
<evidence type="ECO:0000256" key="1">
    <source>
        <dbReference type="ARBA" id="ARBA00007387"/>
    </source>
</evidence>
<dbReference type="SUPFAM" id="SSF53474">
    <property type="entry name" value="alpha/beta-Hydrolases"/>
    <property type="match status" value="1"/>
</dbReference>
<evidence type="ECO:0000256" key="3">
    <source>
        <dbReference type="ARBA" id="ARBA00022989"/>
    </source>
</evidence>
<keyword evidence="3" id="KW-1133">Transmembrane helix</keyword>
<comment type="subcellular location">
    <subcellularLocation>
        <location evidence="6">Nucleus outer membrane</location>
        <topology evidence="6">Single-pass membrane protein</topology>
    </subcellularLocation>
</comment>
<dbReference type="GO" id="GO:0005640">
    <property type="term" value="C:nuclear outer membrane"/>
    <property type="evidence" value="ECO:0007669"/>
    <property type="project" value="UniProtKB-SubCell"/>
</dbReference>
<proteinExistence type="inferred from homology"/>
<accession>A0AAW2FVH2</accession>
<organism evidence="7 8">
    <name type="scientific">Cardiocondyla obscurior</name>
    <dbReference type="NCBI Taxonomy" id="286306"/>
    <lineage>
        <taxon>Eukaryota</taxon>
        <taxon>Metazoa</taxon>
        <taxon>Ecdysozoa</taxon>
        <taxon>Arthropoda</taxon>
        <taxon>Hexapoda</taxon>
        <taxon>Insecta</taxon>
        <taxon>Pterygota</taxon>
        <taxon>Neoptera</taxon>
        <taxon>Endopterygota</taxon>
        <taxon>Hymenoptera</taxon>
        <taxon>Apocrita</taxon>
        <taxon>Aculeata</taxon>
        <taxon>Formicoidea</taxon>
        <taxon>Formicidae</taxon>
        <taxon>Myrmicinae</taxon>
        <taxon>Cardiocondyla</taxon>
    </lineage>
</organism>
<keyword evidence="8" id="KW-1185">Reference proteome</keyword>
<comment type="similarity">
    <text evidence="1">Belongs to the TMEM53 family.</text>
</comment>
<dbReference type="Proteomes" id="UP001430953">
    <property type="component" value="Unassembled WGS sequence"/>
</dbReference>
<dbReference type="AlphaFoldDB" id="A0AAW2FVH2"/>
<keyword evidence="2" id="KW-0812">Transmembrane</keyword>
<dbReference type="Gene3D" id="3.40.50.1820">
    <property type="entry name" value="alpha/beta hydrolase"/>
    <property type="match status" value="1"/>
</dbReference>